<gene>
    <name evidence="1" type="ORF">ADL29_34735</name>
</gene>
<reference evidence="2" key="1">
    <citation type="submission" date="2015-07" db="EMBL/GenBank/DDBJ databases">
        <authorList>
            <person name="Ju K.-S."/>
            <person name="Doroghazi J.R."/>
            <person name="Metcalf W.W."/>
        </authorList>
    </citation>
    <scope>NUCLEOTIDE SEQUENCE [LARGE SCALE GENOMIC DNA]</scope>
    <source>
        <strain evidence="2">NRRL ISP-5002</strain>
    </source>
</reference>
<sequence>MLELIELYEECEHSLQRARSGPRERVSGSRAIGISLREDVVTARADILGVLASWAGTVAEARNVTGPGRRDVRELVRFLADNLDWLLGPATAGDFTSEIIEVSAAARRAAHPDPVLRTALGVCPAPDCHSTLYSEPAGSRTTGHHRIRCDAGHDWPPRQWLLLARAGARLPLTSHAGAVA</sequence>
<evidence type="ECO:0008006" key="3">
    <source>
        <dbReference type="Google" id="ProtNLM"/>
    </source>
</evidence>
<keyword evidence="2" id="KW-1185">Reference proteome</keyword>
<organism evidence="1 2">
    <name type="scientific">Streptomyces chattanoogensis</name>
    <dbReference type="NCBI Taxonomy" id="66876"/>
    <lineage>
        <taxon>Bacteria</taxon>
        <taxon>Bacillati</taxon>
        <taxon>Actinomycetota</taxon>
        <taxon>Actinomycetes</taxon>
        <taxon>Kitasatosporales</taxon>
        <taxon>Streptomycetaceae</taxon>
        <taxon>Streptomyces</taxon>
    </lineage>
</organism>
<name>A0A0N0XQV8_9ACTN</name>
<protein>
    <recommendedName>
        <fullName evidence="3">OvmZ protein</fullName>
    </recommendedName>
</protein>
<evidence type="ECO:0000313" key="1">
    <source>
        <dbReference type="EMBL" id="KPC59436.1"/>
    </source>
</evidence>
<dbReference type="EMBL" id="LGKG01000184">
    <property type="protein sequence ID" value="KPC59436.1"/>
    <property type="molecule type" value="Genomic_DNA"/>
</dbReference>
<evidence type="ECO:0000313" key="2">
    <source>
        <dbReference type="Proteomes" id="UP000037982"/>
    </source>
</evidence>
<proteinExistence type="predicted"/>
<accession>A0A0N0XQV8</accession>
<dbReference type="PATRIC" id="fig|66876.3.peg.7654"/>
<comment type="caution">
    <text evidence="1">The sequence shown here is derived from an EMBL/GenBank/DDBJ whole genome shotgun (WGS) entry which is preliminary data.</text>
</comment>
<dbReference type="Proteomes" id="UP000037982">
    <property type="component" value="Unassembled WGS sequence"/>
</dbReference>
<dbReference type="AlphaFoldDB" id="A0A0N0XQV8"/>